<feature type="transmembrane region" description="Helical" evidence="2">
    <location>
        <begin position="12"/>
        <end position="30"/>
    </location>
</feature>
<feature type="transmembrane region" description="Helical" evidence="2">
    <location>
        <begin position="37"/>
        <end position="55"/>
    </location>
</feature>
<proteinExistence type="predicted"/>
<keyword evidence="2" id="KW-0472">Membrane</keyword>
<dbReference type="AlphaFoldDB" id="A0AAD7Q3Q4"/>
<organism evidence="3 4">
    <name type="scientific">Quillaja saponaria</name>
    <name type="common">Soap bark tree</name>
    <dbReference type="NCBI Taxonomy" id="32244"/>
    <lineage>
        <taxon>Eukaryota</taxon>
        <taxon>Viridiplantae</taxon>
        <taxon>Streptophyta</taxon>
        <taxon>Embryophyta</taxon>
        <taxon>Tracheophyta</taxon>
        <taxon>Spermatophyta</taxon>
        <taxon>Magnoliopsida</taxon>
        <taxon>eudicotyledons</taxon>
        <taxon>Gunneridae</taxon>
        <taxon>Pentapetalae</taxon>
        <taxon>rosids</taxon>
        <taxon>fabids</taxon>
        <taxon>Fabales</taxon>
        <taxon>Quillajaceae</taxon>
        <taxon>Quillaja</taxon>
    </lineage>
</organism>
<feature type="non-terminal residue" evidence="3">
    <location>
        <position position="1"/>
    </location>
</feature>
<sequence>FSSSFAPIFSSLKLPSYLSLSFFFLSAAFGQKMGRRIVNIPVLMMVVLLLIYMVGQSDGSRSHTLVFKMKPKSKIHSPPTFLGLLPKGMQVPPSGPSRRNNGLGLQGSWRSP</sequence>
<dbReference type="EMBL" id="JARAOO010000003">
    <property type="protein sequence ID" value="KAJ7974086.1"/>
    <property type="molecule type" value="Genomic_DNA"/>
</dbReference>
<evidence type="ECO:0000313" key="4">
    <source>
        <dbReference type="Proteomes" id="UP001163823"/>
    </source>
</evidence>
<dbReference type="Proteomes" id="UP001163823">
    <property type="component" value="Chromosome 3"/>
</dbReference>
<protein>
    <submittedName>
        <fullName evidence="3">Protein IDA-LIKE 2</fullName>
    </submittedName>
</protein>
<evidence type="ECO:0000256" key="2">
    <source>
        <dbReference type="SAM" id="Phobius"/>
    </source>
</evidence>
<feature type="region of interest" description="Disordered" evidence="1">
    <location>
        <begin position="89"/>
        <end position="112"/>
    </location>
</feature>
<dbReference type="KEGG" id="qsa:O6P43_004214"/>
<keyword evidence="2" id="KW-1133">Transmembrane helix</keyword>
<evidence type="ECO:0000256" key="1">
    <source>
        <dbReference type="SAM" id="MobiDB-lite"/>
    </source>
</evidence>
<accession>A0AAD7Q3Q4</accession>
<gene>
    <name evidence="3" type="ORF">O6P43_004214</name>
</gene>
<evidence type="ECO:0000313" key="3">
    <source>
        <dbReference type="EMBL" id="KAJ7974086.1"/>
    </source>
</evidence>
<comment type="caution">
    <text evidence="3">The sequence shown here is derived from an EMBL/GenBank/DDBJ whole genome shotgun (WGS) entry which is preliminary data.</text>
</comment>
<keyword evidence="2" id="KW-0812">Transmembrane</keyword>
<keyword evidence="4" id="KW-1185">Reference proteome</keyword>
<name>A0AAD7Q3Q4_QUISA</name>
<reference evidence="3" key="1">
    <citation type="journal article" date="2023" name="Science">
        <title>Elucidation of the pathway for biosynthesis of saponin adjuvants from the soapbark tree.</title>
        <authorList>
            <person name="Reed J."/>
            <person name="Orme A."/>
            <person name="El-Demerdash A."/>
            <person name="Owen C."/>
            <person name="Martin L.B.B."/>
            <person name="Misra R.C."/>
            <person name="Kikuchi S."/>
            <person name="Rejzek M."/>
            <person name="Martin A.C."/>
            <person name="Harkess A."/>
            <person name="Leebens-Mack J."/>
            <person name="Louveau T."/>
            <person name="Stephenson M.J."/>
            <person name="Osbourn A."/>
        </authorList>
    </citation>
    <scope>NUCLEOTIDE SEQUENCE</scope>
    <source>
        <strain evidence="3">S10</strain>
    </source>
</reference>